<dbReference type="RefSeq" id="WP_125672724.1">
    <property type="nucleotide sequence ID" value="NZ_RCOS01000165.1"/>
</dbReference>
<protein>
    <recommendedName>
        <fullName evidence="1">Elp3/MiaA/NifB-like radical SAM core domain-containing protein</fullName>
    </recommendedName>
</protein>
<dbReference type="AlphaFoldDB" id="A0A429GDP6"/>
<dbReference type="Proteomes" id="UP000316217">
    <property type="component" value="Unassembled WGS sequence"/>
</dbReference>
<dbReference type="InterPro" id="IPR005909">
    <property type="entry name" value="RaSEA"/>
</dbReference>
<dbReference type="PIRSF" id="PIRSF004954">
    <property type="entry name" value="Radical_SAM"/>
    <property type="match status" value="1"/>
</dbReference>
<evidence type="ECO:0000313" key="4">
    <source>
        <dbReference type="Proteomes" id="UP000277582"/>
    </source>
</evidence>
<dbReference type="SMART" id="SM00729">
    <property type="entry name" value="Elp3"/>
    <property type="match status" value="1"/>
</dbReference>
<reference evidence="2 4" key="1">
    <citation type="submission" date="2018-10" db="EMBL/GenBank/DDBJ databases">
        <title>Co-occurring genomic capacity for anaerobic methane metabolism and dissimilatory sulfite reduction discovered in the Korarchaeota.</title>
        <authorList>
            <person name="Mckay L.J."/>
            <person name="Dlakic M."/>
            <person name="Fields M.W."/>
            <person name="Delmont T.O."/>
            <person name="Eren A.M."/>
            <person name="Jay Z.J."/>
            <person name="Klingelsmith K.B."/>
            <person name="Rusch D.B."/>
            <person name="Inskeep W.P."/>
        </authorList>
    </citation>
    <scope>NUCLEOTIDE SEQUENCE [LARGE SCALE GENOMIC DNA]</scope>
    <source>
        <strain evidence="2 4">MDKW</strain>
    </source>
</reference>
<comment type="caution">
    <text evidence="2">The sequence shown here is derived from an EMBL/GenBank/DDBJ whole genome shotgun (WGS) entry which is preliminary data.</text>
</comment>
<gene>
    <name evidence="2" type="ORF">D6D85_14855</name>
    <name evidence="3" type="ORF">EF810_05325</name>
</gene>
<accession>A0A429GDP6</accession>
<dbReference type="EMBL" id="RXII01000082">
    <property type="protein sequence ID" value="RZN60950.1"/>
    <property type="molecule type" value="Genomic_DNA"/>
</dbReference>
<evidence type="ECO:0000259" key="1">
    <source>
        <dbReference type="SMART" id="SM00729"/>
    </source>
</evidence>
<dbReference type="GO" id="GO:0003824">
    <property type="term" value="F:catalytic activity"/>
    <property type="evidence" value="ECO:0007669"/>
    <property type="project" value="InterPro"/>
</dbReference>
<dbReference type="EMBL" id="RCOS01000165">
    <property type="protein sequence ID" value="RSN71937.1"/>
    <property type="molecule type" value="Genomic_DNA"/>
</dbReference>
<evidence type="ECO:0000313" key="2">
    <source>
        <dbReference type="EMBL" id="RSN71937.1"/>
    </source>
</evidence>
<name>A0A429GDP6_9CREN</name>
<evidence type="ECO:0000313" key="3">
    <source>
        <dbReference type="EMBL" id="RZN60950.1"/>
    </source>
</evidence>
<keyword evidence="4" id="KW-1185">Reference proteome</keyword>
<organism evidence="2 4">
    <name type="scientific">Candidatus Methanodesulfokora washburnensis</name>
    <dbReference type="NCBI Taxonomy" id="2478471"/>
    <lineage>
        <taxon>Archaea</taxon>
        <taxon>Thermoproteota</taxon>
        <taxon>Candidatus Korarchaeia</taxon>
        <taxon>Candidatus Korarchaeia incertae sedis</taxon>
        <taxon>Candidatus Methanodesulfokora</taxon>
    </lineage>
</organism>
<sequence>MGMFLRTVMKKLRQGMFDPPKTFIWPPTVYYLPRNYRGQPYNLPLIELETRGCSWNIENGGCTMCNYGGQGRDLPSEILVAQASFALSIVRGSPYIHLVPIGSFYDEREVPEDARRKITELVRDSGFVEYMGTESRAGFVTEEKITKTVDILGNIQFEVGVGLESSDDIIRELIINKGENKASFLRFYRICREKGVVSATHVLLKPPFLTESEAIDDAVKSIRWSIDNGSDYVILMVMNLRKGYTLTNWLYERGKYKLPMLWSLIKALLDLGEEYSKKVVIGGLISSETMAISAKNCEKCTDRILSLLSMYQYTWDPDYLEEAWEYPCDCKERWKELMEMRDVDLPDRILRYYEEIALELFGRDWWNENKGWIEREVYEFERVG</sequence>
<dbReference type="GO" id="GO:0051536">
    <property type="term" value="F:iron-sulfur cluster binding"/>
    <property type="evidence" value="ECO:0007669"/>
    <property type="project" value="InterPro"/>
</dbReference>
<dbReference type="OrthoDB" id="105445at2157"/>
<dbReference type="InterPro" id="IPR006638">
    <property type="entry name" value="Elp3/MiaA/NifB-like_rSAM"/>
</dbReference>
<proteinExistence type="predicted"/>
<feature type="domain" description="Elp3/MiaA/NifB-like radical SAM core" evidence="1">
    <location>
        <begin position="44"/>
        <end position="270"/>
    </location>
</feature>
<evidence type="ECO:0000313" key="5">
    <source>
        <dbReference type="Proteomes" id="UP000316217"/>
    </source>
</evidence>
<dbReference type="Proteomes" id="UP000277582">
    <property type="component" value="Unassembled WGS sequence"/>
</dbReference>
<reference evidence="3 5" key="2">
    <citation type="journal article" date="2019" name="Nat. Microbiol.">
        <title>Wide diversity of methane and short-chain alkane metabolisms in uncultured archaea.</title>
        <authorList>
            <person name="Borrel G."/>
            <person name="Adam P.S."/>
            <person name="McKay L.J."/>
            <person name="Chen L.X."/>
            <person name="Sierra-Garcia I.N."/>
            <person name="Sieber C.M."/>
            <person name="Letourneur Q."/>
            <person name="Ghozlane A."/>
            <person name="Andersen G.L."/>
            <person name="Li W.J."/>
            <person name="Hallam S.J."/>
            <person name="Muyzer G."/>
            <person name="de Oliveira V.M."/>
            <person name="Inskeep W.P."/>
            <person name="Banfield J.F."/>
            <person name="Gribaldo S."/>
        </authorList>
    </citation>
    <scope>NUCLEOTIDE SEQUENCE [LARGE SCALE GENOMIC DNA]</scope>
    <source>
        <strain evidence="3">NM4</strain>
    </source>
</reference>